<evidence type="ECO:0000313" key="3">
    <source>
        <dbReference type="Proteomes" id="UP001629432"/>
    </source>
</evidence>
<organism evidence="2 3">
    <name type="scientific">Paraburkholderia metrosideri</name>
    <dbReference type="NCBI Taxonomy" id="580937"/>
    <lineage>
        <taxon>Bacteria</taxon>
        <taxon>Pseudomonadati</taxon>
        <taxon>Pseudomonadota</taxon>
        <taxon>Betaproteobacteria</taxon>
        <taxon>Burkholderiales</taxon>
        <taxon>Burkholderiaceae</taxon>
        <taxon>Paraburkholderia</taxon>
    </lineage>
</organism>
<protein>
    <recommendedName>
        <fullName evidence="4">Type III secretion protein D</fullName>
    </recommendedName>
</protein>
<gene>
    <name evidence="2" type="ORF">PQQ63_06735</name>
</gene>
<keyword evidence="1" id="KW-1133">Transmembrane helix</keyword>
<feature type="transmembrane region" description="Helical" evidence="1">
    <location>
        <begin position="146"/>
        <end position="167"/>
    </location>
</feature>
<comment type="caution">
    <text evidence="2">The sequence shown here is derived from an EMBL/GenBank/DDBJ whole genome shotgun (WGS) entry which is preliminary data.</text>
</comment>
<dbReference type="Proteomes" id="UP001629432">
    <property type="component" value="Unassembled WGS sequence"/>
</dbReference>
<sequence>MKILRILTGTHAGIQARLTPGRYRIGKADDTDICITDWDDHEVIVEMDEAGVVSVRRFADTAAGGAQGDDADPVVVLVPDFVPFPFGTTVLCFGTEDAQWPPDIQLLASMYNGNSNGAADARPGQNAGAGVLPDLTTGRTRILRTLCIATMVGAVLVIAVSLASGMVRRPQAATSAAQNKRDLSTLSEREISALTDQLNRALQQTRLGDLHAQQRGNTIAVDGMALNASEDIAARAILDRYGRDSIAHHYDVAQDDVASITDSLGIDGVRVAYSGNGVFAISGNVPSLTSLHDQLERLRSDLDGNIKRIDVDVTEVPTNISMNVYTEMISVGDTRYVQTADGVKHLFPGTTTGSANNVRTLHESITPLRAQAQ</sequence>
<evidence type="ECO:0008006" key="4">
    <source>
        <dbReference type="Google" id="ProtNLM"/>
    </source>
</evidence>
<dbReference type="RefSeq" id="WP_408334343.1">
    <property type="nucleotide sequence ID" value="NZ_JAQQCF010000004.1"/>
</dbReference>
<evidence type="ECO:0000313" key="2">
    <source>
        <dbReference type="EMBL" id="MFM0636385.1"/>
    </source>
</evidence>
<keyword evidence="3" id="KW-1185">Reference proteome</keyword>
<dbReference type="EMBL" id="JAQQCF010000004">
    <property type="protein sequence ID" value="MFM0636385.1"/>
    <property type="molecule type" value="Genomic_DNA"/>
</dbReference>
<evidence type="ECO:0000256" key="1">
    <source>
        <dbReference type="SAM" id="Phobius"/>
    </source>
</evidence>
<accession>A0ABW9DM15</accession>
<keyword evidence="1" id="KW-0812">Transmembrane</keyword>
<proteinExistence type="predicted"/>
<reference evidence="2 3" key="1">
    <citation type="journal article" date="2024" name="Chem. Sci.">
        <title>Discovery of megapolipeptins by genome mining of a Burkholderiales bacteria collection.</title>
        <authorList>
            <person name="Paulo B.S."/>
            <person name="Recchia M.J.J."/>
            <person name="Lee S."/>
            <person name="Fergusson C.H."/>
            <person name="Romanowski S.B."/>
            <person name="Hernandez A."/>
            <person name="Krull N."/>
            <person name="Liu D.Y."/>
            <person name="Cavanagh H."/>
            <person name="Bos A."/>
            <person name="Gray C.A."/>
            <person name="Murphy B.T."/>
            <person name="Linington R.G."/>
            <person name="Eustaquio A.S."/>
        </authorList>
    </citation>
    <scope>NUCLEOTIDE SEQUENCE [LARGE SCALE GENOMIC DNA]</scope>
    <source>
        <strain evidence="2 3">RL17-338-BIC-A</strain>
    </source>
</reference>
<keyword evidence="1" id="KW-0472">Membrane</keyword>
<name>A0ABW9DM15_9BURK</name>